<name>A0A1H7UUP4_OLID1</name>
<accession>A0A1H7UUP4</accession>
<evidence type="ECO:0008006" key="3">
    <source>
        <dbReference type="Google" id="ProtNLM"/>
    </source>
</evidence>
<sequence length="447" mass="51162">MMLTLCLLVMTACKKEDKQPELTWPDDDRVSAIELISGDGQSGIFGEQLKDSIVMKVAGREGMNRYYWLKYRFLEGNGKVNAVSSNPFDYVDISRPDNDGYVKLKWELGCNKEEQQLVVLLYSDTIFNNPDYLPNKPADDSVIVSAKGSKPQGWGKACGCEINDFYSSGIFSHNGKLYLVSPNMRNGGLYVSEDGGINWMPLQAFPFNSEIVSARFGENNRLYVLTRDAGIYYSDNLSNWSSLNNGLLGLSYPSAFLVEPDFMFVSYDYNGLFRTADKGSFWKKLLVENEYATPYRFISRHANNNLYLFDKWDMFYVSKNNGDSWERIFIDYQYRRSTIEDFKVGPDGKLYIGSGDATLAIISPDNYEGITKSYYTPNSSSQHINHIQFFNNQVYFLVNGSNNDGIYNSVGWSKVDLTFKDRIYNYHIKEDGDFLLMTDRGVYYKVK</sequence>
<dbReference type="EMBL" id="FOAF01000006">
    <property type="protein sequence ID" value="SEM00681.1"/>
    <property type="molecule type" value="Genomic_DNA"/>
</dbReference>
<protein>
    <recommendedName>
        <fullName evidence="3">BNR/Asp-box repeat-containing protein</fullName>
    </recommendedName>
</protein>
<organism evidence="1 2">
    <name type="scientific">Olivibacter domesticus</name>
    <name type="common">Pseudosphingobacterium domesticum</name>
    <dbReference type="NCBI Taxonomy" id="407022"/>
    <lineage>
        <taxon>Bacteria</taxon>
        <taxon>Pseudomonadati</taxon>
        <taxon>Bacteroidota</taxon>
        <taxon>Sphingobacteriia</taxon>
        <taxon>Sphingobacteriales</taxon>
        <taxon>Sphingobacteriaceae</taxon>
        <taxon>Olivibacter</taxon>
    </lineage>
</organism>
<keyword evidence="2" id="KW-1185">Reference proteome</keyword>
<dbReference type="Proteomes" id="UP000199421">
    <property type="component" value="Unassembled WGS sequence"/>
</dbReference>
<dbReference type="SUPFAM" id="SSF110296">
    <property type="entry name" value="Oligoxyloglucan reducing end-specific cellobiohydrolase"/>
    <property type="match status" value="1"/>
</dbReference>
<evidence type="ECO:0000313" key="2">
    <source>
        <dbReference type="Proteomes" id="UP000199421"/>
    </source>
</evidence>
<dbReference type="AlphaFoldDB" id="A0A1H7UUP4"/>
<evidence type="ECO:0000313" key="1">
    <source>
        <dbReference type="EMBL" id="SEM00681.1"/>
    </source>
</evidence>
<dbReference type="STRING" id="407022.SAMN05661044_03955"/>
<dbReference type="InterPro" id="IPR015943">
    <property type="entry name" value="WD40/YVTN_repeat-like_dom_sf"/>
</dbReference>
<reference evidence="2" key="1">
    <citation type="submission" date="2016-10" db="EMBL/GenBank/DDBJ databases">
        <authorList>
            <person name="Varghese N."/>
            <person name="Submissions S."/>
        </authorList>
    </citation>
    <scope>NUCLEOTIDE SEQUENCE [LARGE SCALE GENOMIC DNA]</scope>
    <source>
        <strain evidence="2">DSM 18733</strain>
    </source>
</reference>
<gene>
    <name evidence="1" type="ORF">SAMN05661044_03955</name>
</gene>
<dbReference type="Gene3D" id="2.130.10.10">
    <property type="entry name" value="YVTN repeat-like/Quinoprotein amine dehydrogenase"/>
    <property type="match status" value="1"/>
</dbReference>
<proteinExistence type="predicted"/>